<dbReference type="Pfam" id="PF13374">
    <property type="entry name" value="TPR_10"/>
    <property type="match status" value="3"/>
</dbReference>
<proteinExistence type="predicted"/>
<dbReference type="InterPro" id="IPR011990">
    <property type="entry name" value="TPR-like_helical_dom_sf"/>
</dbReference>
<dbReference type="InterPro" id="IPR050767">
    <property type="entry name" value="Sel1_AlgK"/>
</dbReference>
<dbReference type="AlphaFoldDB" id="A0A5R8NUA1"/>
<organism evidence="2 3">
    <name type="scientific">Nocardia cyriacigeorgica</name>
    <dbReference type="NCBI Taxonomy" id="135487"/>
    <lineage>
        <taxon>Bacteria</taxon>
        <taxon>Bacillati</taxon>
        <taxon>Actinomycetota</taxon>
        <taxon>Actinomycetes</taxon>
        <taxon>Mycobacteriales</taxon>
        <taxon>Nocardiaceae</taxon>
        <taxon>Nocardia</taxon>
    </lineage>
</organism>
<dbReference type="PANTHER" id="PTHR11102:SF160">
    <property type="entry name" value="ERAD-ASSOCIATED E3 UBIQUITIN-PROTEIN LIGASE COMPONENT HRD3"/>
    <property type="match status" value="1"/>
</dbReference>
<dbReference type="PANTHER" id="PTHR11102">
    <property type="entry name" value="SEL-1-LIKE PROTEIN"/>
    <property type="match status" value="1"/>
</dbReference>
<dbReference type="Gene3D" id="2.40.10.120">
    <property type="match status" value="1"/>
</dbReference>
<dbReference type="RefSeq" id="WP_138447005.1">
    <property type="nucleotide sequence ID" value="NZ_VBUT01000003.1"/>
</dbReference>
<evidence type="ECO:0000256" key="1">
    <source>
        <dbReference type="SAM" id="MobiDB-lite"/>
    </source>
</evidence>
<dbReference type="Gene3D" id="1.25.40.10">
    <property type="entry name" value="Tetratricopeptide repeat domain"/>
    <property type="match status" value="1"/>
</dbReference>
<accession>A0A5R8NUA1</accession>
<gene>
    <name evidence="2" type="ORF">FEK34_06655</name>
</gene>
<protein>
    <submittedName>
        <fullName evidence="2">Bifunctional trypsin-like peptidase domain-containing/SEL1-like repeat protein</fullName>
    </submittedName>
</protein>
<feature type="region of interest" description="Disordered" evidence="1">
    <location>
        <begin position="230"/>
        <end position="264"/>
    </location>
</feature>
<dbReference type="EMBL" id="VBUT01000003">
    <property type="protein sequence ID" value="TLF79095.1"/>
    <property type="molecule type" value="Genomic_DNA"/>
</dbReference>
<name>A0A5R8NUA1_9NOCA</name>
<evidence type="ECO:0000313" key="2">
    <source>
        <dbReference type="EMBL" id="TLF79095.1"/>
    </source>
</evidence>
<dbReference type="InterPro" id="IPR006597">
    <property type="entry name" value="Sel1-like"/>
</dbReference>
<sequence length="439" mass="48621">MLTVDRAVLIAYFKDGEPHTGSGFRIDGEYVLTADHCAAGENYRVLIDGRNASARVHLRTGRRDIDLAILKVDEYHPIERASYARIRTSHAARLDECRVLAFPNWKENGRAQLDGYVPTGETTLLRGLKEDADNSKLTFKCLTPPPAAASRLAELTGDMTQRFSSQWRGASGGAIVHDGHIIGVLSNHVLPEGDSSLAFTPIAAVEDLSAERRDRFLAVLGSPSTASWAIVPSDRAPQGNRTSEAGSDSPPLVDPRARPDADSESLFHGGQLFAEQDQLAQAEDLWRRAARQGHTGAMNNLANLLHTQRKLGDAHDWYREAAERGNVEAMGNLAGLLLAARKFRDAEHWWSTSAEAGSTDSMYNLAILLDKTQRFDEALIWYRRAADAGHRDAMHNLAIRLRYRGQIDEAADWWQRAGHKRAQSPREKLHGLVLRTSSR</sequence>
<comment type="caution">
    <text evidence="2">The sequence shown here is derived from an EMBL/GenBank/DDBJ whole genome shotgun (WGS) entry which is preliminary data.</text>
</comment>
<dbReference type="InterPro" id="IPR009003">
    <property type="entry name" value="Peptidase_S1_PA"/>
</dbReference>
<reference evidence="2 3" key="1">
    <citation type="submission" date="2019-05" db="EMBL/GenBank/DDBJ databases">
        <title>Genomes sequences of two Nocardia cyriacigeorgica environmental isolates, type strains Nocardia asteroides ATCC 19247 and Nocardia cyriacigeorgica DSM 44484.</title>
        <authorList>
            <person name="Vautrin F."/>
            <person name="Bergeron E."/>
            <person name="Dubost A."/>
            <person name="Abrouk D."/>
            <person name="Rodriguez Nava V."/>
            <person name="Pujic P."/>
        </authorList>
    </citation>
    <scope>NUCLEOTIDE SEQUENCE [LARGE SCALE GENOMIC DNA]</scope>
    <source>
        <strain evidence="2 3">EML 446</strain>
    </source>
</reference>
<dbReference type="SUPFAM" id="SSF81901">
    <property type="entry name" value="HCP-like"/>
    <property type="match status" value="1"/>
</dbReference>
<dbReference type="Pfam" id="PF13365">
    <property type="entry name" value="Trypsin_2"/>
    <property type="match status" value="1"/>
</dbReference>
<dbReference type="SMART" id="SM00671">
    <property type="entry name" value="SEL1"/>
    <property type="match status" value="5"/>
</dbReference>
<evidence type="ECO:0000313" key="3">
    <source>
        <dbReference type="Proteomes" id="UP000306378"/>
    </source>
</evidence>
<dbReference type="SUPFAM" id="SSF50494">
    <property type="entry name" value="Trypsin-like serine proteases"/>
    <property type="match status" value="1"/>
</dbReference>
<dbReference type="Proteomes" id="UP000306378">
    <property type="component" value="Unassembled WGS sequence"/>
</dbReference>